<accession>A0A1L8RG92</accession>
<dbReference type="Gene3D" id="3.40.50.1820">
    <property type="entry name" value="alpha/beta hydrolase"/>
    <property type="match status" value="1"/>
</dbReference>
<evidence type="ECO:0000313" key="4">
    <source>
        <dbReference type="Proteomes" id="UP000181884"/>
    </source>
</evidence>
<evidence type="ECO:0000256" key="1">
    <source>
        <dbReference type="ARBA" id="ARBA00022801"/>
    </source>
</evidence>
<dbReference type="STRING" id="214095.RU97_GL001343"/>
<dbReference type="EMBL" id="JXKH01000003">
    <property type="protein sequence ID" value="OJG18725.1"/>
    <property type="molecule type" value="Genomic_DNA"/>
</dbReference>
<sequence>MVRYSAKFVKSVFKVIQMKQLVGRTMVTPPKRRHLTAKQLQQTTIPQKTEWIGGQELVTLFPKMTGNRHIFYLHGGGYALEASPFHAQIQRYFVETYQLKVSYFNYPLAPEHTAKETLALTKEAFQRLAYLYPDDQFTFFGDSAGGGLAMSLAQQARNEGWSKRPKKMTLISPWLDMTLSDPRSQALAVKDVLLAGDLLKQAGKAYAGDWALDDPRVSPLYGGFDELGQLLVISGTDDILYPDVLRLQQSIKHSKGTTLDLVVVPEMMHDFVVYPLKESLQYLDQIGHFIVADT</sequence>
<name>A0A1L8RG92_9ENTE</name>
<dbReference type="InterPro" id="IPR013094">
    <property type="entry name" value="AB_hydrolase_3"/>
</dbReference>
<gene>
    <name evidence="3" type="ORF">RU97_GL001343</name>
</gene>
<organism evidence="3 4">
    <name type="scientific">Enterococcus canis</name>
    <dbReference type="NCBI Taxonomy" id="214095"/>
    <lineage>
        <taxon>Bacteria</taxon>
        <taxon>Bacillati</taxon>
        <taxon>Bacillota</taxon>
        <taxon>Bacilli</taxon>
        <taxon>Lactobacillales</taxon>
        <taxon>Enterococcaceae</taxon>
        <taxon>Enterococcus</taxon>
    </lineage>
</organism>
<protein>
    <recommendedName>
        <fullName evidence="2">Alpha/beta hydrolase fold-3 domain-containing protein</fullName>
    </recommendedName>
</protein>
<keyword evidence="1" id="KW-0378">Hydrolase</keyword>
<dbReference type="Pfam" id="PF07859">
    <property type="entry name" value="Abhydrolase_3"/>
    <property type="match status" value="1"/>
</dbReference>
<dbReference type="PANTHER" id="PTHR48081">
    <property type="entry name" value="AB HYDROLASE SUPERFAMILY PROTEIN C4A8.06C"/>
    <property type="match status" value="1"/>
</dbReference>
<dbReference type="InterPro" id="IPR050300">
    <property type="entry name" value="GDXG_lipolytic_enzyme"/>
</dbReference>
<dbReference type="GO" id="GO:0016787">
    <property type="term" value="F:hydrolase activity"/>
    <property type="evidence" value="ECO:0007669"/>
    <property type="project" value="UniProtKB-KW"/>
</dbReference>
<evidence type="ECO:0000259" key="2">
    <source>
        <dbReference type="Pfam" id="PF07859"/>
    </source>
</evidence>
<evidence type="ECO:0000313" key="3">
    <source>
        <dbReference type="EMBL" id="OJG18725.1"/>
    </source>
</evidence>
<proteinExistence type="predicted"/>
<dbReference type="PANTHER" id="PTHR48081:SF8">
    <property type="entry name" value="ALPHA_BETA HYDROLASE FOLD-3 DOMAIN-CONTAINING PROTEIN-RELATED"/>
    <property type="match status" value="1"/>
</dbReference>
<keyword evidence="4" id="KW-1185">Reference proteome</keyword>
<feature type="domain" description="Alpha/beta hydrolase fold-3" evidence="2">
    <location>
        <begin position="70"/>
        <end position="272"/>
    </location>
</feature>
<dbReference type="Proteomes" id="UP000181884">
    <property type="component" value="Unassembled WGS sequence"/>
</dbReference>
<comment type="caution">
    <text evidence="3">The sequence shown here is derived from an EMBL/GenBank/DDBJ whole genome shotgun (WGS) entry which is preliminary data.</text>
</comment>
<dbReference type="InterPro" id="IPR029058">
    <property type="entry name" value="AB_hydrolase_fold"/>
</dbReference>
<reference evidence="3 4" key="1">
    <citation type="submission" date="2014-12" db="EMBL/GenBank/DDBJ databases">
        <title>Draft genome sequences of 29 type strains of Enterococci.</title>
        <authorList>
            <person name="Zhong Z."/>
            <person name="Sun Z."/>
            <person name="Liu W."/>
            <person name="Zhang W."/>
            <person name="Zhang H."/>
        </authorList>
    </citation>
    <scope>NUCLEOTIDE SEQUENCE [LARGE SCALE GENOMIC DNA]</scope>
    <source>
        <strain evidence="3 4">DSM 17029</strain>
    </source>
</reference>
<dbReference type="AlphaFoldDB" id="A0A1L8RG92"/>
<dbReference type="SUPFAM" id="SSF53474">
    <property type="entry name" value="alpha/beta-Hydrolases"/>
    <property type="match status" value="1"/>
</dbReference>